<sequence>MVLAGLAAISSFQAETLAAETRPATGTFCQRIAAPLKLEISTDRYGATVKEPVYIHTQYSFQAFMVGDTFTTSMGTDPVDDSAVSEFKRAQAMCTAVGKGARCDLAGPIVFKIRTRYADVKEPLAVGENAVVRLEGSKIICQDRPSTPVQN</sequence>
<evidence type="ECO:0000313" key="1">
    <source>
        <dbReference type="EMBL" id="WCT75997.1"/>
    </source>
</evidence>
<evidence type="ECO:0000313" key="2">
    <source>
        <dbReference type="Proteomes" id="UP001218231"/>
    </source>
</evidence>
<protein>
    <submittedName>
        <fullName evidence="1">Uncharacterized protein</fullName>
    </submittedName>
</protein>
<gene>
    <name evidence="1" type="ORF">PQ457_08500</name>
</gene>
<name>A0ABY7TS25_9SPHN</name>
<dbReference type="EMBL" id="CP117417">
    <property type="protein sequence ID" value="WCT75997.1"/>
    <property type="molecule type" value="Genomic_DNA"/>
</dbReference>
<accession>A0ABY7TS25</accession>
<keyword evidence="2" id="KW-1185">Reference proteome</keyword>
<organism evidence="1 2">
    <name type="scientific">Novosphingobium humi</name>
    <dbReference type="NCBI Taxonomy" id="2282397"/>
    <lineage>
        <taxon>Bacteria</taxon>
        <taxon>Pseudomonadati</taxon>
        <taxon>Pseudomonadota</taxon>
        <taxon>Alphaproteobacteria</taxon>
        <taxon>Sphingomonadales</taxon>
        <taxon>Sphingomonadaceae</taxon>
        <taxon>Novosphingobium</taxon>
    </lineage>
</organism>
<reference evidence="1 2" key="1">
    <citation type="submission" date="2023-02" db="EMBL/GenBank/DDBJ databases">
        <title>Genome sequence of Novosphingobium humi KACC 19094.</title>
        <authorList>
            <person name="Kim S."/>
            <person name="Heo J."/>
            <person name="Kwon S.-W."/>
        </authorList>
    </citation>
    <scope>NUCLEOTIDE SEQUENCE [LARGE SCALE GENOMIC DNA]</scope>
    <source>
        <strain evidence="1 2">KACC 19094</strain>
    </source>
</reference>
<dbReference type="RefSeq" id="WP_273616456.1">
    <property type="nucleotide sequence ID" value="NZ_CP117417.1"/>
</dbReference>
<proteinExistence type="predicted"/>
<dbReference type="Proteomes" id="UP001218231">
    <property type="component" value="Chromosome"/>
</dbReference>